<dbReference type="AlphaFoldDB" id="A0A0R3E6A0"/>
<dbReference type="Pfam" id="PF09925">
    <property type="entry name" value="DUF2157"/>
    <property type="match status" value="1"/>
</dbReference>
<feature type="transmembrane region" description="Helical" evidence="1">
    <location>
        <begin position="177"/>
        <end position="195"/>
    </location>
</feature>
<comment type="caution">
    <text evidence="3">The sequence shown here is derived from an EMBL/GenBank/DDBJ whole genome shotgun (WGS) entry which is preliminary data.</text>
</comment>
<dbReference type="EMBL" id="LJYG01000004">
    <property type="protein sequence ID" value="KRQ17667.1"/>
    <property type="molecule type" value="Genomic_DNA"/>
</dbReference>
<feature type="transmembrane region" description="Helical" evidence="1">
    <location>
        <begin position="320"/>
        <end position="339"/>
    </location>
</feature>
<evidence type="ECO:0000256" key="1">
    <source>
        <dbReference type="SAM" id="Phobius"/>
    </source>
</evidence>
<feature type="transmembrane region" description="Helical" evidence="1">
    <location>
        <begin position="227"/>
        <end position="245"/>
    </location>
</feature>
<feature type="transmembrane region" description="Helical" evidence="1">
    <location>
        <begin position="345"/>
        <end position="364"/>
    </location>
</feature>
<keyword evidence="1" id="KW-1133">Transmembrane helix</keyword>
<feature type="transmembrane region" description="Helical" evidence="1">
    <location>
        <begin position="202"/>
        <end position="221"/>
    </location>
</feature>
<feature type="transmembrane region" description="Helical" evidence="1">
    <location>
        <begin position="371"/>
        <end position="389"/>
    </location>
</feature>
<feature type="transmembrane region" description="Helical" evidence="1">
    <location>
        <begin position="295"/>
        <end position="313"/>
    </location>
</feature>
<feature type="transmembrane region" description="Helical" evidence="1">
    <location>
        <begin position="131"/>
        <end position="148"/>
    </location>
</feature>
<dbReference type="RefSeq" id="WP_057740828.1">
    <property type="nucleotide sequence ID" value="NZ_LJYG01000004.1"/>
</dbReference>
<reference evidence="3 4" key="1">
    <citation type="submission" date="2015-09" db="EMBL/GenBank/DDBJ databases">
        <title>Draft Genome Sequence of Bradyrhizobium manausense Strain BR 3351T, a Novel Symbiotic Nitrogen-Fixing Alphaproteobacterium Isolated from Brazilian Amazon Rain Forest.</title>
        <authorList>
            <person name="De Araujo J.L."/>
            <person name="Zilli J.E."/>
        </authorList>
    </citation>
    <scope>NUCLEOTIDE SEQUENCE [LARGE SCALE GENOMIC DNA]</scope>
    <source>
        <strain evidence="3 4">BR3351</strain>
    </source>
</reference>
<dbReference type="Proteomes" id="UP000051936">
    <property type="component" value="Unassembled WGS sequence"/>
</dbReference>
<evidence type="ECO:0000313" key="3">
    <source>
        <dbReference type="EMBL" id="KRQ17667.1"/>
    </source>
</evidence>
<feature type="domain" description="DUF2157" evidence="2">
    <location>
        <begin position="16"/>
        <end position="154"/>
    </location>
</feature>
<name>A0A0R3E6A0_9BRAD</name>
<feature type="transmembrane region" description="Helical" evidence="1">
    <location>
        <begin position="395"/>
        <end position="414"/>
    </location>
</feature>
<dbReference type="InterPro" id="IPR018677">
    <property type="entry name" value="DUF2157"/>
</dbReference>
<dbReference type="OrthoDB" id="7353197at2"/>
<organism evidence="3 4">
    <name type="scientific">Bradyrhizobium manausense</name>
    <dbReference type="NCBI Taxonomy" id="989370"/>
    <lineage>
        <taxon>Bacteria</taxon>
        <taxon>Pseudomonadati</taxon>
        <taxon>Pseudomonadota</taxon>
        <taxon>Alphaproteobacteria</taxon>
        <taxon>Hyphomicrobiales</taxon>
        <taxon>Nitrobacteraceae</taxon>
        <taxon>Bradyrhizobium</taxon>
    </lineage>
</organism>
<sequence length="423" mass="43364">MFDKAYRQRLEADLAQWEADGVIAPAAAGAIRNALPPLSSGINIAVVVAIVGGLLISAAFLAFVAAHWTEIARLLRFAILLAGMIVSGGLGAWFASTGRSILADLCASIGAIIFGAGIALVGQMYHLGDDFAGGMLLWAIGAFAAALLTGSRGALAVALVAASIWTCMRAYDAPDVLHLPFLLLWLIAAAVALAWNSHVAAHLVAIALLPWWIATALRFDLDGMQPAFVLANGAALLFGAGLAIASHASPRAQRLGSVLSIYGAFALGLVASLEVTTIDDIFPFRTGTAPAQPPWAILCGIAGVVLALASAGVTRRAGEILAACAIGLVLVAAPLWPASAAGEPWFAYAALLAAMLCLVVSGVLDDVRPRIVAGWLGIAGVIAGTTWTVKGSLLRRSAFLAAAGVIAVVFASALNRMLPRAGR</sequence>
<dbReference type="STRING" id="989370.AOQ71_01390"/>
<feature type="transmembrane region" description="Helical" evidence="1">
    <location>
        <begin position="102"/>
        <end position="125"/>
    </location>
</feature>
<protein>
    <recommendedName>
        <fullName evidence="2">DUF2157 domain-containing protein</fullName>
    </recommendedName>
</protein>
<keyword evidence="4" id="KW-1185">Reference proteome</keyword>
<evidence type="ECO:0000313" key="4">
    <source>
        <dbReference type="Proteomes" id="UP000051936"/>
    </source>
</evidence>
<accession>A0A0R3E6A0</accession>
<evidence type="ECO:0000259" key="2">
    <source>
        <dbReference type="Pfam" id="PF09925"/>
    </source>
</evidence>
<feature type="transmembrane region" description="Helical" evidence="1">
    <location>
        <begin position="42"/>
        <end position="68"/>
    </location>
</feature>
<gene>
    <name evidence="3" type="ORF">AOQ71_01390</name>
</gene>
<keyword evidence="1" id="KW-0812">Transmembrane</keyword>
<keyword evidence="1" id="KW-0472">Membrane</keyword>
<feature type="transmembrane region" description="Helical" evidence="1">
    <location>
        <begin position="74"/>
        <end position="95"/>
    </location>
</feature>
<feature type="transmembrane region" description="Helical" evidence="1">
    <location>
        <begin position="257"/>
        <end position="275"/>
    </location>
</feature>
<proteinExistence type="predicted"/>